<dbReference type="GeneID" id="66081004"/>
<comment type="subcellular location">
    <subcellularLocation>
        <location evidence="1">Nucleus</location>
    </subcellularLocation>
</comment>
<keyword evidence="2" id="KW-0479">Metal-binding</keyword>
<sequence>MSSGSTTPVLRHRISRACGNCRTRKIKCDGMTPQCTPCAKNIRSVMEGPCDYGDTLTQVETLEKNIHRLENRLRELGEPALVGGVQLNNPYTKQSSSSTSKGPLDQSTSFAAGGPPPQIAKFLLETFLFHAHDFAFFLNIGRVRASMLLPHGHPKRPTRGLTSVICLMGFLFSTFSAPTPTPAQTAQIAGLLSNAINEVTNMTTTESSHPFIVVQSIQAELLVATYLLCSGRHLEGQFHLTRANSLAIGARLHKVRSNRQRPYPNDVAHLNTFISTPAPTPSGFSLPPTSDPIEEGERINAFWSAFVLSNCWDATVASSMSLISVFGDGNMEVDSPWPMDMLQYEQVGLFLESASFTILAHFRYTRAGFHLNYNALGQSRISSVISRTISVLTNPPTSLCTRKLPFCSSGPGRSPYSFRKWVTDTIPTTSLEHLPLTAGSSIHSYQAYPQYLVKKLHGNVPPPSGWTWLPTVSLTHRRSNFIPY</sequence>
<dbReference type="CDD" id="cd12148">
    <property type="entry name" value="fungal_TF_MHR"/>
    <property type="match status" value="1"/>
</dbReference>
<name>A0A9P7RQL0_9AGAR</name>
<keyword evidence="3" id="KW-0805">Transcription regulation</keyword>
<dbReference type="PANTHER" id="PTHR47338">
    <property type="entry name" value="ZN(II)2CYS6 TRANSCRIPTION FACTOR (EUROFUNG)-RELATED"/>
    <property type="match status" value="1"/>
</dbReference>
<reference evidence="9" key="1">
    <citation type="journal article" date="2021" name="Genome Biol. Evol.">
        <title>The assembled and annotated genome of the fairy-ring fungus Marasmius oreades.</title>
        <authorList>
            <person name="Hiltunen M."/>
            <person name="Ament-Velasquez S.L."/>
            <person name="Johannesson H."/>
        </authorList>
    </citation>
    <scope>NUCLEOTIDE SEQUENCE</scope>
    <source>
        <strain evidence="9">03SP1</strain>
    </source>
</reference>
<proteinExistence type="predicted"/>
<evidence type="ECO:0000256" key="5">
    <source>
        <dbReference type="ARBA" id="ARBA00023242"/>
    </source>
</evidence>
<keyword evidence="10" id="KW-1185">Reference proteome</keyword>
<dbReference type="PROSITE" id="PS50048">
    <property type="entry name" value="ZN2_CY6_FUNGAL_2"/>
    <property type="match status" value="1"/>
</dbReference>
<dbReference type="InterPro" id="IPR001138">
    <property type="entry name" value="Zn2Cys6_DnaBD"/>
</dbReference>
<accession>A0A9P7RQL0</accession>
<feature type="region of interest" description="Disordered" evidence="7">
    <location>
        <begin position="84"/>
        <end position="111"/>
    </location>
</feature>
<dbReference type="InterPro" id="IPR050815">
    <property type="entry name" value="TF_fung"/>
</dbReference>
<evidence type="ECO:0000256" key="3">
    <source>
        <dbReference type="ARBA" id="ARBA00023015"/>
    </source>
</evidence>
<comment type="caution">
    <text evidence="9">The sequence shown here is derived from an EMBL/GenBank/DDBJ whole genome shotgun (WGS) entry which is preliminary data.</text>
</comment>
<feature type="compositionally biased region" description="Polar residues" evidence="7">
    <location>
        <begin position="86"/>
        <end position="110"/>
    </location>
</feature>
<dbReference type="RefSeq" id="XP_043004353.1">
    <property type="nucleotide sequence ID" value="XM_043156989.1"/>
</dbReference>
<protein>
    <recommendedName>
        <fullName evidence="8">Zn(2)-C6 fungal-type domain-containing protein</fullName>
    </recommendedName>
</protein>
<dbReference type="OrthoDB" id="2309723at2759"/>
<dbReference type="SUPFAM" id="SSF57701">
    <property type="entry name" value="Zn2/Cys6 DNA-binding domain"/>
    <property type="match status" value="1"/>
</dbReference>
<evidence type="ECO:0000256" key="6">
    <source>
        <dbReference type="SAM" id="Coils"/>
    </source>
</evidence>
<evidence type="ECO:0000256" key="2">
    <source>
        <dbReference type="ARBA" id="ARBA00022723"/>
    </source>
</evidence>
<keyword evidence="5" id="KW-0539">Nucleus</keyword>
<dbReference type="AlphaFoldDB" id="A0A9P7RQL0"/>
<dbReference type="GO" id="GO:0005634">
    <property type="term" value="C:nucleus"/>
    <property type="evidence" value="ECO:0007669"/>
    <property type="project" value="UniProtKB-SubCell"/>
</dbReference>
<dbReference type="GO" id="GO:0008270">
    <property type="term" value="F:zinc ion binding"/>
    <property type="evidence" value="ECO:0007669"/>
    <property type="project" value="InterPro"/>
</dbReference>
<dbReference type="Proteomes" id="UP001049176">
    <property type="component" value="Chromosome 8"/>
</dbReference>
<evidence type="ECO:0000313" key="10">
    <source>
        <dbReference type="Proteomes" id="UP001049176"/>
    </source>
</evidence>
<evidence type="ECO:0000256" key="4">
    <source>
        <dbReference type="ARBA" id="ARBA00023163"/>
    </source>
</evidence>
<dbReference type="GO" id="GO:0000981">
    <property type="term" value="F:DNA-binding transcription factor activity, RNA polymerase II-specific"/>
    <property type="evidence" value="ECO:0007669"/>
    <property type="project" value="InterPro"/>
</dbReference>
<dbReference type="PANTHER" id="PTHR47338:SF29">
    <property type="entry name" value="ZN(2)-C6 FUNGAL-TYPE DOMAIN-CONTAINING PROTEIN"/>
    <property type="match status" value="1"/>
</dbReference>
<dbReference type="Pfam" id="PF00172">
    <property type="entry name" value="Zn_clus"/>
    <property type="match status" value="1"/>
</dbReference>
<feature type="domain" description="Zn(2)-C6 fungal-type" evidence="8">
    <location>
        <begin position="17"/>
        <end position="52"/>
    </location>
</feature>
<dbReference type="InterPro" id="IPR036864">
    <property type="entry name" value="Zn2-C6_fun-type_DNA-bd_sf"/>
</dbReference>
<keyword evidence="6" id="KW-0175">Coiled coil</keyword>
<keyword evidence="4" id="KW-0804">Transcription</keyword>
<evidence type="ECO:0000313" key="9">
    <source>
        <dbReference type="EMBL" id="KAG7087882.1"/>
    </source>
</evidence>
<evidence type="ECO:0000259" key="8">
    <source>
        <dbReference type="PROSITE" id="PS50048"/>
    </source>
</evidence>
<organism evidence="9 10">
    <name type="scientific">Marasmius oreades</name>
    <name type="common">fairy-ring Marasmius</name>
    <dbReference type="NCBI Taxonomy" id="181124"/>
    <lineage>
        <taxon>Eukaryota</taxon>
        <taxon>Fungi</taxon>
        <taxon>Dikarya</taxon>
        <taxon>Basidiomycota</taxon>
        <taxon>Agaricomycotina</taxon>
        <taxon>Agaricomycetes</taxon>
        <taxon>Agaricomycetidae</taxon>
        <taxon>Agaricales</taxon>
        <taxon>Marasmiineae</taxon>
        <taxon>Marasmiaceae</taxon>
        <taxon>Marasmius</taxon>
    </lineage>
</organism>
<dbReference type="CDD" id="cd00067">
    <property type="entry name" value="GAL4"/>
    <property type="match status" value="1"/>
</dbReference>
<dbReference type="Gene3D" id="4.10.240.10">
    <property type="entry name" value="Zn(2)-C6 fungal-type DNA-binding domain"/>
    <property type="match status" value="1"/>
</dbReference>
<dbReference type="EMBL" id="CM032188">
    <property type="protein sequence ID" value="KAG7087882.1"/>
    <property type="molecule type" value="Genomic_DNA"/>
</dbReference>
<gene>
    <name evidence="9" type="ORF">E1B28_011929</name>
</gene>
<dbReference type="SMART" id="SM00066">
    <property type="entry name" value="GAL4"/>
    <property type="match status" value="1"/>
</dbReference>
<evidence type="ECO:0000256" key="1">
    <source>
        <dbReference type="ARBA" id="ARBA00004123"/>
    </source>
</evidence>
<feature type="coiled-coil region" evidence="6">
    <location>
        <begin position="52"/>
        <end position="79"/>
    </location>
</feature>
<evidence type="ECO:0000256" key="7">
    <source>
        <dbReference type="SAM" id="MobiDB-lite"/>
    </source>
</evidence>